<dbReference type="Proteomes" id="UP000757232">
    <property type="component" value="Unassembled WGS sequence"/>
</dbReference>
<comment type="caution">
    <text evidence="2">The sequence shown here is derived from an EMBL/GenBank/DDBJ whole genome shotgun (WGS) entry which is preliminary data.</text>
</comment>
<sequence>MQVRLSISLDCFSLIKSNTFLISEIALAGATLTAVYESTIGRARAIRELEARRASSDTGIVSGRTKVGQLGNLGEHIDAAKTYRHNTALLTASAALNSGLVAFAFFSLRELVISPVLAGTRSSTSQTGGVDQPLTWSTMRMHHLEDSALTGVVLGGAFNAWKRAFTASLACTALQLLVNELDVQRVRYVSHSGRSSTSAYVLSASESQNATSADANRPSFGERVLTFIGITKVDDTEYLRRLKAKRDAHLARIRELEAQIEKERRNSDDRSEKDEHDSNGRPS</sequence>
<protein>
    <submittedName>
        <fullName evidence="2">Uncharacterized protein</fullName>
    </submittedName>
</protein>
<evidence type="ECO:0000256" key="1">
    <source>
        <dbReference type="SAM" id="MobiDB-lite"/>
    </source>
</evidence>
<name>A0A9Q5HVL7_SANBA</name>
<accession>A0A9Q5HVL7</accession>
<proteinExistence type="predicted"/>
<dbReference type="PANTHER" id="PTHR41390">
    <property type="entry name" value="CHROMOSOME 7, WHOLE GENOME SHOTGUN SEQUENCE"/>
    <property type="match status" value="1"/>
</dbReference>
<gene>
    <name evidence="2" type="ORF">A7U60_g6246</name>
</gene>
<evidence type="ECO:0000313" key="3">
    <source>
        <dbReference type="Proteomes" id="UP000757232"/>
    </source>
</evidence>
<dbReference type="PANTHER" id="PTHR41390:SF1">
    <property type="entry name" value="NADH-UBIQUINONE OXIDOREDUCTASE 213 KDA SUBUNIT"/>
    <property type="match status" value="1"/>
</dbReference>
<evidence type="ECO:0000313" key="2">
    <source>
        <dbReference type="EMBL" id="OCB86784.1"/>
    </source>
</evidence>
<keyword evidence="3" id="KW-1185">Reference proteome</keyword>
<feature type="region of interest" description="Disordered" evidence="1">
    <location>
        <begin position="258"/>
        <end position="283"/>
    </location>
</feature>
<dbReference type="AlphaFoldDB" id="A0A9Q5HVL7"/>
<dbReference type="OrthoDB" id="3366659at2759"/>
<organism evidence="2 3">
    <name type="scientific">Sanghuangporus baumii</name>
    <name type="common">Phellinus baumii</name>
    <dbReference type="NCBI Taxonomy" id="108892"/>
    <lineage>
        <taxon>Eukaryota</taxon>
        <taxon>Fungi</taxon>
        <taxon>Dikarya</taxon>
        <taxon>Basidiomycota</taxon>
        <taxon>Agaricomycotina</taxon>
        <taxon>Agaricomycetes</taxon>
        <taxon>Hymenochaetales</taxon>
        <taxon>Hymenochaetaceae</taxon>
        <taxon>Sanghuangporus</taxon>
    </lineage>
</organism>
<dbReference type="EMBL" id="LNZH02000199">
    <property type="protein sequence ID" value="OCB86784.1"/>
    <property type="molecule type" value="Genomic_DNA"/>
</dbReference>
<reference evidence="2" key="1">
    <citation type="submission" date="2016-06" db="EMBL/GenBank/DDBJ databases">
        <title>Draft Genome sequence of the fungus Inonotus baumii.</title>
        <authorList>
            <person name="Zhu H."/>
            <person name="Lin W."/>
        </authorList>
    </citation>
    <scope>NUCLEOTIDE SEQUENCE</scope>
    <source>
        <strain evidence="2">821</strain>
    </source>
</reference>